<dbReference type="Proteomes" id="UP000519023">
    <property type="component" value="Unassembled WGS sequence"/>
</dbReference>
<dbReference type="AlphaFoldDB" id="A0A7X9WTF1"/>
<evidence type="ECO:0000256" key="2">
    <source>
        <dbReference type="ARBA" id="ARBA00023125"/>
    </source>
</evidence>
<dbReference type="SMART" id="SM00354">
    <property type="entry name" value="HTH_LACI"/>
    <property type="match status" value="1"/>
</dbReference>
<dbReference type="RefSeq" id="WP_169571404.1">
    <property type="nucleotide sequence ID" value="NZ_JABBFV010000003.1"/>
</dbReference>
<dbReference type="Gene3D" id="3.40.50.2300">
    <property type="match status" value="2"/>
</dbReference>
<gene>
    <name evidence="5" type="ORF">HHL08_05035</name>
</gene>
<keyword evidence="6" id="KW-1185">Reference proteome</keyword>
<evidence type="ECO:0000313" key="6">
    <source>
        <dbReference type="Proteomes" id="UP000519023"/>
    </source>
</evidence>
<dbReference type="CDD" id="cd01545">
    <property type="entry name" value="PBP1_SalR"/>
    <property type="match status" value="1"/>
</dbReference>
<dbReference type="InterPro" id="IPR000843">
    <property type="entry name" value="HTH_LacI"/>
</dbReference>
<evidence type="ECO:0000256" key="3">
    <source>
        <dbReference type="ARBA" id="ARBA00023163"/>
    </source>
</evidence>
<dbReference type="PROSITE" id="PS50932">
    <property type="entry name" value="HTH_LACI_2"/>
    <property type="match status" value="1"/>
</dbReference>
<dbReference type="SUPFAM" id="SSF53822">
    <property type="entry name" value="Periplasmic binding protein-like I"/>
    <property type="match status" value="1"/>
</dbReference>
<evidence type="ECO:0000259" key="4">
    <source>
        <dbReference type="PROSITE" id="PS50932"/>
    </source>
</evidence>
<protein>
    <submittedName>
        <fullName evidence="5">Substrate-binding domain-containing protein</fullName>
    </submittedName>
</protein>
<dbReference type="InterPro" id="IPR046335">
    <property type="entry name" value="LacI/GalR-like_sensor"/>
</dbReference>
<organism evidence="5 6">
    <name type="scientific">Sphingobium psychrophilum</name>
    <dbReference type="NCBI Taxonomy" id="2728834"/>
    <lineage>
        <taxon>Bacteria</taxon>
        <taxon>Pseudomonadati</taxon>
        <taxon>Pseudomonadota</taxon>
        <taxon>Alphaproteobacteria</taxon>
        <taxon>Sphingomonadales</taxon>
        <taxon>Sphingomonadaceae</taxon>
        <taxon>Sphingobium</taxon>
    </lineage>
</organism>
<dbReference type="GO" id="GO:0000976">
    <property type="term" value="F:transcription cis-regulatory region binding"/>
    <property type="evidence" value="ECO:0007669"/>
    <property type="project" value="TreeGrafter"/>
</dbReference>
<proteinExistence type="predicted"/>
<dbReference type="CDD" id="cd01392">
    <property type="entry name" value="HTH_LacI"/>
    <property type="match status" value="1"/>
</dbReference>
<evidence type="ECO:0000256" key="1">
    <source>
        <dbReference type="ARBA" id="ARBA00023015"/>
    </source>
</evidence>
<accession>A0A7X9WTF1</accession>
<dbReference type="SUPFAM" id="SSF47413">
    <property type="entry name" value="lambda repressor-like DNA-binding domains"/>
    <property type="match status" value="1"/>
</dbReference>
<reference evidence="5 6" key="1">
    <citation type="submission" date="2020-04" db="EMBL/GenBank/DDBJ databases">
        <title>Sphingobium sp. AR-3-1 isolated from Arctic soil.</title>
        <authorList>
            <person name="Dahal R.H."/>
            <person name="Chaudhary D.K."/>
        </authorList>
    </citation>
    <scope>NUCLEOTIDE SEQUENCE [LARGE SCALE GENOMIC DNA]</scope>
    <source>
        <strain evidence="5 6">AR-3-1</strain>
    </source>
</reference>
<dbReference type="Gene3D" id="1.10.260.40">
    <property type="entry name" value="lambda repressor-like DNA-binding domains"/>
    <property type="match status" value="1"/>
</dbReference>
<feature type="domain" description="HTH lacI-type" evidence="4">
    <location>
        <begin position="12"/>
        <end position="66"/>
    </location>
</feature>
<name>A0A7X9WTF1_9SPHN</name>
<keyword evidence="2" id="KW-0238">DNA-binding</keyword>
<dbReference type="PANTHER" id="PTHR30146">
    <property type="entry name" value="LACI-RELATED TRANSCRIPTIONAL REPRESSOR"/>
    <property type="match status" value="1"/>
</dbReference>
<dbReference type="EMBL" id="JABBFV010000003">
    <property type="protein sequence ID" value="NML09513.1"/>
    <property type="molecule type" value="Genomic_DNA"/>
</dbReference>
<dbReference type="InterPro" id="IPR028082">
    <property type="entry name" value="Peripla_BP_I"/>
</dbReference>
<evidence type="ECO:0000313" key="5">
    <source>
        <dbReference type="EMBL" id="NML09513.1"/>
    </source>
</evidence>
<dbReference type="PANTHER" id="PTHR30146:SF153">
    <property type="entry name" value="LACTOSE OPERON REPRESSOR"/>
    <property type="match status" value="1"/>
</dbReference>
<comment type="caution">
    <text evidence="5">The sequence shown here is derived from an EMBL/GenBank/DDBJ whole genome shotgun (WGS) entry which is preliminary data.</text>
</comment>
<sequence length="351" mass="37017">MARSGRRASQAITIQTVAERAGVSAMTVSNVLNNSPRVRDSTREAVMTAVRALNYVPNMAARSLASASATRIGLLYRNIENAFLSSILVGALDATSRLGAQLLLRPLESGDPKEIAQQMQGLVENGAHAILIVPPYCEVANRHGLTTDFPVPVVAMSPGDDLPGDHCVRIDDFGAARDMTAYLIGLGHRDIGFIRGGTGHLIHRTRCEGYQAALRDAGLPIRPDLIVSGDMSFESGLAAGAMLLDLSDRPTAIFASNDDMAAAIVSLAHRRGLDVPRDLSVAGFDDTPIAVKIWPSLTTVKHPGKQISAQAATLAVALARGGDATARVNDYLAHELVIRESVAAVTATSAS</sequence>
<keyword evidence="3" id="KW-0804">Transcription</keyword>
<dbReference type="GO" id="GO:0003700">
    <property type="term" value="F:DNA-binding transcription factor activity"/>
    <property type="evidence" value="ECO:0007669"/>
    <property type="project" value="TreeGrafter"/>
</dbReference>
<keyword evidence="1" id="KW-0805">Transcription regulation</keyword>
<dbReference type="Pfam" id="PF13377">
    <property type="entry name" value="Peripla_BP_3"/>
    <property type="match status" value="1"/>
</dbReference>
<dbReference type="InterPro" id="IPR010982">
    <property type="entry name" value="Lambda_DNA-bd_dom_sf"/>
</dbReference>
<dbReference type="Pfam" id="PF00356">
    <property type="entry name" value="LacI"/>
    <property type="match status" value="1"/>
</dbReference>